<gene>
    <name evidence="2" type="ORF">RLOC_00005703</name>
</gene>
<feature type="region of interest" description="Disordered" evidence="1">
    <location>
        <begin position="1"/>
        <end position="70"/>
    </location>
</feature>
<protein>
    <submittedName>
        <fullName evidence="2">Uncharacterized protein</fullName>
    </submittedName>
</protein>
<dbReference type="EMBL" id="MUZQ01000225">
    <property type="protein sequence ID" value="OWK54892.1"/>
    <property type="molecule type" value="Genomic_DNA"/>
</dbReference>
<feature type="compositionally biased region" description="Basic residues" evidence="1">
    <location>
        <begin position="15"/>
        <end position="24"/>
    </location>
</feature>
<dbReference type="AlphaFoldDB" id="A0A218UNE7"/>
<reference evidence="2 3" key="1">
    <citation type="submission" date="2017-05" db="EMBL/GenBank/DDBJ databases">
        <title>Genome of assembly of the Bengalese finch, Lonchura striata domestica.</title>
        <authorList>
            <person name="Colquitt B.M."/>
            <person name="Brainard M.S."/>
        </authorList>
    </citation>
    <scope>NUCLEOTIDE SEQUENCE [LARGE SCALE GENOMIC DNA]</scope>
    <source>
        <strain evidence="2">White83orange57</strain>
    </source>
</reference>
<comment type="caution">
    <text evidence="2">The sequence shown here is derived from an EMBL/GenBank/DDBJ whole genome shotgun (WGS) entry which is preliminary data.</text>
</comment>
<feature type="compositionally biased region" description="Pro residues" evidence="1">
    <location>
        <begin position="1"/>
        <end position="12"/>
    </location>
</feature>
<name>A0A218UNE7_9PASE</name>
<evidence type="ECO:0000313" key="2">
    <source>
        <dbReference type="EMBL" id="OWK54892.1"/>
    </source>
</evidence>
<keyword evidence="3" id="KW-1185">Reference proteome</keyword>
<evidence type="ECO:0000313" key="3">
    <source>
        <dbReference type="Proteomes" id="UP000197619"/>
    </source>
</evidence>
<evidence type="ECO:0000256" key="1">
    <source>
        <dbReference type="SAM" id="MobiDB-lite"/>
    </source>
</evidence>
<sequence>MDAQPPRAPPAAPHARQRRKRGGPRPRGSDEFNAGGCRVGPAEAGDAAPGKLRRARRRGWRRRGPAAHKERNVYFKVTTLRLESQNDTWVWFGKGHQMKCLC</sequence>
<accession>A0A218UNE7</accession>
<dbReference type="Proteomes" id="UP000197619">
    <property type="component" value="Unassembled WGS sequence"/>
</dbReference>
<proteinExistence type="predicted"/>
<feature type="compositionally biased region" description="Basic residues" evidence="1">
    <location>
        <begin position="51"/>
        <end position="66"/>
    </location>
</feature>
<organism evidence="2 3">
    <name type="scientific">Lonchura striata</name>
    <name type="common">white-rumped munia</name>
    <dbReference type="NCBI Taxonomy" id="40157"/>
    <lineage>
        <taxon>Eukaryota</taxon>
        <taxon>Metazoa</taxon>
        <taxon>Chordata</taxon>
        <taxon>Craniata</taxon>
        <taxon>Vertebrata</taxon>
        <taxon>Euteleostomi</taxon>
        <taxon>Archelosauria</taxon>
        <taxon>Archosauria</taxon>
        <taxon>Dinosauria</taxon>
        <taxon>Saurischia</taxon>
        <taxon>Theropoda</taxon>
        <taxon>Coelurosauria</taxon>
        <taxon>Aves</taxon>
        <taxon>Neognathae</taxon>
        <taxon>Neoaves</taxon>
        <taxon>Telluraves</taxon>
        <taxon>Australaves</taxon>
        <taxon>Passeriformes</taxon>
        <taxon>Passeroidea</taxon>
        <taxon>Estrildidae</taxon>
        <taxon>Estrildinae</taxon>
        <taxon>Lonchura</taxon>
    </lineage>
</organism>